<dbReference type="AlphaFoldDB" id="A0A3M2SDJ7"/>
<feature type="region of interest" description="Disordered" evidence="1">
    <location>
        <begin position="935"/>
        <end position="963"/>
    </location>
</feature>
<proteinExistence type="predicted"/>
<dbReference type="EMBL" id="NKUJ01000061">
    <property type="protein sequence ID" value="RMJ15658.1"/>
    <property type="molecule type" value="Genomic_DNA"/>
</dbReference>
<dbReference type="OrthoDB" id="2958217at2759"/>
<gene>
    <name evidence="3" type="ORF">CDV36_004706</name>
</gene>
<dbReference type="PANTHER" id="PTHR33112">
    <property type="entry name" value="DOMAIN PROTEIN, PUTATIVE-RELATED"/>
    <property type="match status" value="1"/>
</dbReference>
<reference evidence="3 4" key="1">
    <citation type="submission" date="2017-06" db="EMBL/GenBank/DDBJ databases">
        <title>Comparative genomic analysis of Ambrosia Fusariam Clade fungi.</title>
        <authorList>
            <person name="Stajich J.E."/>
            <person name="Carrillo J."/>
            <person name="Kijimoto T."/>
            <person name="Eskalen A."/>
            <person name="O'Donnell K."/>
            <person name="Kasson M."/>
        </authorList>
    </citation>
    <scope>NUCLEOTIDE SEQUENCE [LARGE SCALE GENOMIC DNA]</scope>
    <source>
        <strain evidence="3">UCR3666</strain>
    </source>
</reference>
<sequence>MAPPIRKLVTKNINNHQSITVFEKAFKDRDGENSGLSAEAEAMVRDWGEIRRSHGKRNLDQLDDTIKSDKKDIDGMTDEQLSHIDIWIEDNEEEEKPETEANASEVTQFNKYKHHQYVRRWGLFSDADGINEEWFIPDPPILPESDHDYLCGMCRHIDFNVLLSKRGLPGNQQPGRTSILLLGLAKVLDEQRPCSFCRLMRRKISQDKLLEGVPEEELESMSFHLNVLDDGPSYALRLEVEILDETRRENSRFILHRMTMQDDPTRPLQGRMVQQEVADMAQLKNWLHTCDETHTIEGGNQENSITPLLGSLRLVDTVENRIREVEMPCEYACLSYVWGKGSQTQYTTDTKTLLESPGALTDTVSNLPQTILDAMRVIREVGLRYVWIDALCIIQDDDQDKAQIISKMGTIYGNAAFTIMASTNYNPTDGLPGVGVPRTHAQITEMIQGIPLGVAFYDGRLRHSEIEDGLWNSRAWTFQERALSRKSVFFTASQMCFVCPHGATYEDTIAMPDTNYKLTPLNNASQLSSKLPRPQDIWIRVWCDRTQLRHTNKAFETDDGITIMVGEELTPAQASVAEAVLYKHKIIPSDESLDAPMIDGFTLWDTYIQSVNVYTMRNMTWQSDAVNAFVGIADLIRRDTNTKFWYGLPEFAFTQSLLWHPKEPLKRRVSQDGTPLFPSWTWAAWQGHVSYRGRGWHNAVGFPPASMVRWLYESTFEESMEKFTLEERTEEDIEEFARRLRQVGTILREPHPSDFFHLDYQERGWVFEKDEIRNQHIFVHEAYPGVKLNYPISLPGQHIIDLPSKDGRLHLEGRVIPARFYDMGKSEIVQTPLTDRFLQIGLNDGERSANDRRPWQHIVYHQGYRAGLLSLNVLHEDLDLNFGQTEEQNAREGYFIVAISRDNLPHIAPPPIGWDLYWGGDPQMMQEMILREEWSPNRKPPPMPNEDATPSDEKANENGDPWWDEGRFGGVRLFDVCNVLLMRKDKDGISERIGSGKISYCAFSGAKPEVELMTLR</sequence>
<name>A0A3M2SDJ7_9HYPO</name>
<evidence type="ECO:0000259" key="2">
    <source>
        <dbReference type="Pfam" id="PF06985"/>
    </source>
</evidence>
<accession>A0A3M2SDJ7</accession>
<protein>
    <recommendedName>
        <fullName evidence="2">Heterokaryon incompatibility domain-containing protein</fullName>
    </recommendedName>
</protein>
<dbReference type="InterPro" id="IPR010730">
    <property type="entry name" value="HET"/>
</dbReference>
<organism evidence="3 4">
    <name type="scientific">Fusarium kuroshium</name>
    <dbReference type="NCBI Taxonomy" id="2010991"/>
    <lineage>
        <taxon>Eukaryota</taxon>
        <taxon>Fungi</taxon>
        <taxon>Dikarya</taxon>
        <taxon>Ascomycota</taxon>
        <taxon>Pezizomycotina</taxon>
        <taxon>Sordariomycetes</taxon>
        <taxon>Hypocreomycetidae</taxon>
        <taxon>Hypocreales</taxon>
        <taxon>Nectriaceae</taxon>
        <taxon>Fusarium</taxon>
        <taxon>Fusarium solani species complex</taxon>
    </lineage>
</organism>
<dbReference type="Proteomes" id="UP000277212">
    <property type="component" value="Unassembled WGS sequence"/>
</dbReference>
<keyword evidence="4" id="KW-1185">Reference proteome</keyword>
<dbReference type="STRING" id="2010991.A0A3M2SDJ7"/>
<dbReference type="Pfam" id="PF06985">
    <property type="entry name" value="HET"/>
    <property type="match status" value="1"/>
</dbReference>
<comment type="caution">
    <text evidence="3">The sequence shown here is derived from an EMBL/GenBank/DDBJ whole genome shotgun (WGS) entry which is preliminary data.</text>
</comment>
<evidence type="ECO:0000313" key="3">
    <source>
        <dbReference type="EMBL" id="RMJ15658.1"/>
    </source>
</evidence>
<evidence type="ECO:0000313" key="4">
    <source>
        <dbReference type="Proteomes" id="UP000277212"/>
    </source>
</evidence>
<feature type="domain" description="Heterokaryon incompatibility" evidence="2">
    <location>
        <begin position="331"/>
        <end position="480"/>
    </location>
</feature>
<evidence type="ECO:0000256" key="1">
    <source>
        <dbReference type="SAM" id="MobiDB-lite"/>
    </source>
</evidence>
<dbReference type="PANTHER" id="PTHR33112:SF12">
    <property type="entry name" value="HETEROKARYON INCOMPATIBILITY DOMAIN-CONTAINING PROTEIN"/>
    <property type="match status" value="1"/>
</dbReference>